<dbReference type="AlphaFoldDB" id="A0A7C9K8S6"/>
<gene>
    <name evidence="2" type="ORF">GZ085_01230</name>
</gene>
<keyword evidence="1" id="KW-0812">Transmembrane</keyword>
<evidence type="ECO:0008006" key="4">
    <source>
        <dbReference type="Google" id="ProtNLM"/>
    </source>
</evidence>
<dbReference type="EMBL" id="JAAFGW010000009">
    <property type="protein sequence ID" value="NDP47014.1"/>
    <property type="molecule type" value="Genomic_DNA"/>
</dbReference>
<keyword evidence="1" id="KW-0472">Membrane</keyword>
<proteinExistence type="predicted"/>
<comment type="caution">
    <text evidence="2">The sequence shown here is derived from an EMBL/GenBank/DDBJ whole genome shotgun (WGS) entry which is preliminary data.</text>
</comment>
<name>A0A7C9K8S6_9PROT</name>
<dbReference type="Proteomes" id="UP000483432">
    <property type="component" value="Unassembled WGS sequence"/>
</dbReference>
<reference evidence="2 3" key="1">
    <citation type="submission" date="2019-09" db="EMBL/GenBank/DDBJ databases">
        <title>H2 Metabolism Revealed by Metagenomic Analysis in Subglacial Sediment of East Antarctica.</title>
        <authorList>
            <person name="Yang Z."/>
            <person name="Zhang Y."/>
            <person name="Lv Y."/>
            <person name="Yan W."/>
            <person name="Xiao X."/>
            <person name="Sun B."/>
            <person name="Ma H."/>
        </authorList>
    </citation>
    <scope>NUCLEOTIDE SEQUENCE [LARGE SCALE GENOMIC DNA]</scope>
    <source>
        <strain evidence="2">Bin2_2</strain>
    </source>
</reference>
<evidence type="ECO:0000313" key="2">
    <source>
        <dbReference type="EMBL" id="NDP47014.1"/>
    </source>
</evidence>
<accession>A0A7C9K8S6</accession>
<protein>
    <recommendedName>
        <fullName evidence="4">Phage holin family protein</fullName>
    </recommendedName>
</protein>
<evidence type="ECO:0000256" key="1">
    <source>
        <dbReference type="SAM" id="Phobius"/>
    </source>
</evidence>
<feature type="transmembrane region" description="Helical" evidence="1">
    <location>
        <begin position="34"/>
        <end position="60"/>
    </location>
</feature>
<evidence type="ECO:0000313" key="3">
    <source>
        <dbReference type="Proteomes" id="UP000483432"/>
    </source>
</evidence>
<keyword evidence="1" id="KW-1133">Transmembrane helix</keyword>
<organism evidence="2 3">
    <name type="scientific">Sulfuriferula multivorans</name>
    <dbReference type="NCBI Taxonomy" id="1559896"/>
    <lineage>
        <taxon>Bacteria</taxon>
        <taxon>Pseudomonadati</taxon>
        <taxon>Pseudomonadota</taxon>
        <taxon>Betaproteobacteria</taxon>
        <taxon>Nitrosomonadales</taxon>
        <taxon>Sulfuricellaceae</taxon>
        <taxon>Sulfuriferula</taxon>
    </lineage>
</organism>
<sequence>MLSEPALLVGHAAGYAALIGQETATWQARMKRRLAWWVLLTACGWLVLLLSGIALMLYAVTGTAHWLLWGVPALPLLGVLVAATCLTRENAAPPTFPRVQAQLDKDMQLFGLKDADR</sequence>
<feature type="transmembrane region" description="Helical" evidence="1">
    <location>
        <begin position="66"/>
        <end position="86"/>
    </location>
</feature>